<dbReference type="InterPro" id="IPR036412">
    <property type="entry name" value="HAD-like_sf"/>
</dbReference>
<dbReference type="GO" id="GO:0009055">
    <property type="term" value="F:electron transfer activity"/>
    <property type="evidence" value="ECO:0007669"/>
    <property type="project" value="InterPro"/>
</dbReference>
<dbReference type="EMBL" id="LR796901">
    <property type="protein sequence ID" value="CAB4173465.1"/>
    <property type="molecule type" value="Genomic_DNA"/>
</dbReference>
<evidence type="ECO:0000313" key="2">
    <source>
        <dbReference type="EMBL" id="CAB4184232.1"/>
    </source>
</evidence>
<protein>
    <submittedName>
        <fullName evidence="1">HAD-like domain containing protein</fullName>
    </submittedName>
</protein>
<gene>
    <name evidence="2" type="ORF">UFOVP1111_42</name>
    <name evidence="3" type="ORF">UFOVP1380_47</name>
    <name evidence="1" type="ORF">UFOVP943_47</name>
</gene>
<name>A0A6J5PW45_9CAUD</name>
<sequence length="420" mass="46051">MPYFITDKSPDCAGWATIKEDGEVIGCHQTKQDAVDHMVAVSLAEDMAPGGERNSDADEVIIVDIDGTLIAGGSGIQKNVDYVNSLYPDYYIYIVTGRPESDQEKTIQELADAGVQFNDIQFNEDMSIDTAEYKKQTAADILEENPVKLAIDNDAAARRAYSSLGIPTKDPKTIKADEVPSIRQVSLDVPAYIRSAARKGLDYYGQGLAGDGLVDRTVREARDMARGDISEDKVIRANAWGARHLVDLDASKNSNPDDKEFPGAGAVAFYLWGINPLDPEPAMNWFMSKAEAIKAERTDTARATKVADMEQRDLNENFVWTGHQQALYAQLEDIADTFGQFDQTSGGDGAHYFTENPFKAEGLMCANCAFYDGAQGCDLVSGVILPDALCKFWIIPADLIQTRSVPLAIRQRELNLIANI</sequence>
<dbReference type="Pfam" id="PF08282">
    <property type="entry name" value="Hydrolase_3"/>
    <property type="match status" value="1"/>
</dbReference>
<evidence type="ECO:0000313" key="1">
    <source>
        <dbReference type="EMBL" id="CAB4173465.1"/>
    </source>
</evidence>
<dbReference type="InterPro" id="IPR036369">
    <property type="entry name" value="HIPIP_sf"/>
</dbReference>
<accession>A0A6J5PW45</accession>
<proteinExistence type="predicted"/>
<dbReference type="EMBL" id="LR797058">
    <property type="protein sequence ID" value="CAB4184232.1"/>
    <property type="molecule type" value="Genomic_DNA"/>
</dbReference>
<reference evidence="1" key="1">
    <citation type="submission" date="2020-05" db="EMBL/GenBank/DDBJ databases">
        <authorList>
            <person name="Chiriac C."/>
            <person name="Salcher M."/>
            <person name="Ghai R."/>
            <person name="Kavagutti S V."/>
        </authorList>
    </citation>
    <scope>NUCLEOTIDE SEQUENCE</scope>
</reference>
<dbReference type="InterPro" id="IPR023214">
    <property type="entry name" value="HAD_sf"/>
</dbReference>
<dbReference type="Gene3D" id="3.40.50.1000">
    <property type="entry name" value="HAD superfamily/HAD-like"/>
    <property type="match status" value="1"/>
</dbReference>
<organism evidence="1">
    <name type="scientific">uncultured Caudovirales phage</name>
    <dbReference type="NCBI Taxonomy" id="2100421"/>
    <lineage>
        <taxon>Viruses</taxon>
        <taxon>Duplodnaviria</taxon>
        <taxon>Heunggongvirae</taxon>
        <taxon>Uroviricota</taxon>
        <taxon>Caudoviricetes</taxon>
        <taxon>Peduoviridae</taxon>
        <taxon>Maltschvirus</taxon>
        <taxon>Maltschvirus maltsch</taxon>
    </lineage>
</organism>
<dbReference type="Gene3D" id="4.10.490.10">
    <property type="entry name" value="High potential iron-sulphur protein"/>
    <property type="match status" value="1"/>
</dbReference>
<dbReference type="SUPFAM" id="SSF56784">
    <property type="entry name" value="HAD-like"/>
    <property type="match status" value="1"/>
</dbReference>
<dbReference type="EMBL" id="LR797330">
    <property type="protein sequence ID" value="CAB4203388.1"/>
    <property type="molecule type" value="Genomic_DNA"/>
</dbReference>
<evidence type="ECO:0000313" key="3">
    <source>
        <dbReference type="EMBL" id="CAB4203388.1"/>
    </source>
</evidence>
<dbReference type="GO" id="GO:0019646">
    <property type="term" value="P:aerobic electron transport chain"/>
    <property type="evidence" value="ECO:0007669"/>
    <property type="project" value="InterPro"/>
</dbReference>